<organism evidence="2 3">
    <name type="scientific">Alligator mississippiensis</name>
    <name type="common">American alligator</name>
    <dbReference type="NCBI Taxonomy" id="8496"/>
    <lineage>
        <taxon>Eukaryota</taxon>
        <taxon>Metazoa</taxon>
        <taxon>Chordata</taxon>
        <taxon>Craniata</taxon>
        <taxon>Vertebrata</taxon>
        <taxon>Euteleostomi</taxon>
        <taxon>Archelosauria</taxon>
        <taxon>Archosauria</taxon>
        <taxon>Crocodylia</taxon>
        <taxon>Alligatoridae</taxon>
        <taxon>Alligatorinae</taxon>
        <taxon>Alligator</taxon>
    </lineage>
</organism>
<comment type="caution">
    <text evidence="2">The sequence shown here is derived from an EMBL/GenBank/DDBJ whole genome shotgun (WGS) entry which is preliminary data.</text>
</comment>
<feature type="compositionally biased region" description="Polar residues" evidence="1">
    <location>
        <begin position="1"/>
        <end position="13"/>
    </location>
</feature>
<dbReference type="AlphaFoldDB" id="A0A151M2A5"/>
<accession>A0A151M2A5</accession>
<evidence type="ECO:0000313" key="2">
    <source>
        <dbReference type="EMBL" id="KYO18653.1"/>
    </source>
</evidence>
<reference evidence="2 3" key="1">
    <citation type="journal article" date="2012" name="Genome Biol.">
        <title>Sequencing three crocodilian genomes to illuminate the evolution of archosaurs and amniotes.</title>
        <authorList>
            <person name="St John J.A."/>
            <person name="Braun E.L."/>
            <person name="Isberg S.R."/>
            <person name="Miles L.G."/>
            <person name="Chong A.Y."/>
            <person name="Gongora J."/>
            <person name="Dalzell P."/>
            <person name="Moran C."/>
            <person name="Bed'hom B."/>
            <person name="Abzhanov A."/>
            <person name="Burgess S.C."/>
            <person name="Cooksey A.M."/>
            <person name="Castoe T.A."/>
            <person name="Crawford N.G."/>
            <person name="Densmore L.D."/>
            <person name="Drew J.C."/>
            <person name="Edwards S.V."/>
            <person name="Faircloth B.C."/>
            <person name="Fujita M.K."/>
            <person name="Greenwold M.J."/>
            <person name="Hoffmann F.G."/>
            <person name="Howard J.M."/>
            <person name="Iguchi T."/>
            <person name="Janes D.E."/>
            <person name="Khan S.Y."/>
            <person name="Kohno S."/>
            <person name="de Koning A.J."/>
            <person name="Lance S.L."/>
            <person name="McCarthy F.M."/>
            <person name="McCormack J.E."/>
            <person name="Merchant M.E."/>
            <person name="Peterson D.G."/>
            <person name="Pollock D.D."/>
            <person name="Pourmand N."/>
            <person name="Raney B.J."/>
            <person name="Roessler K.A."/>
            <person name="Sanford J.R."/>
            <person name="Sawyer R.H."/>
            <person name="Schmidt C.J."/>
            <person name="Triplett E.W."/>
            <person name="Tuberville T.D."/>
            <person name="Venegas-Anaya M."/>
            <person name="Howard J.T."/>
            <person name="Jarvis E.D."/>
            <person name="Guillette L.J.Jr."/>
            <person name="Glenn T.C."/>
            <person name="Green R.E."/>
            <person name="Ray D.A."/>
        </authorList>
    </citation>
    <scope>NUCLEOTIDE SEQUENCE [LARGE SCALE GENOMIC DNA]</scope>
    <source>
        <strain evidence="2">KSC_2009_1</strain>
    </source>
</reference>
<evidence type="ECO:0000256" key="1">
    <source>
        <dbReference type="SAM" id="MobiDB-lite"/>
    </source>
</evidence>
<proteinExistence type="predicted"/>
<sequence>MECWISSTMSGPQWQREVRRGSYDGNTTTKNPFKHLAHRRGSAPSLVFSKALSKPRSSAVRNSTLVTAICGSDYSLLC</sequence>
<evidence type="ECO:0000313" key="3">
    <source>
        <dbReference type="Proteomes" id="UP000050525"/>
    </source>
</evidence>
<gene>
    <name evidence="2" type="primary">TAGAP</name>
    <name evidence="2" type="ORF">Y1Q_0009113</name>
</gene>
<feature type="region of interest" description="Disordered" evidence="1">
    <location>
        <begin position="1"/>
        <end position="33"/>
    </location>
</feature>
<dbReference type="Proteomes" id="UP000050525">
    <property type="component" value="Unassembled WGS sequence"/>
</dbReference>
<name>A0A151M2A5_ALLMI</name>
<protein>
    <submittedName>
        <fullName evidence="2">T-cell activation Rho GTPase-activating protein isoform C</fullName>
    </submittedName>
</protein>
<keyword evidence="3" id="KW-1185">Reference proteome</keyword>
<dbReference type="EMBL" id="AKHW03006780">
    <property type="protein sequence ID" value="KYO18653.1"/>
    <property type="molecule type" value="Genomic_DNA"/>
</dbReference>